<accession>A0A9P6GQZ6</accession>
<reference evidence="2" key="1">
    <citation type="journal article" date="2020" name="Mol. Plant Microbe Interact.">
        <title>Genome Sequence of the Biocontrol Agent Coniothyrium minitans strain Conio (IMI 134523).</title>
        <authorList>
            <person name="Patel D."/>
            <person name="Shittu T.A."/>
            <person name="Baroncelli R."/>
            <person name="Muthumeenakshi S."/>
            <person name="Osborne T.H."/>
            <person name="Janganan T.K."/>
            <person name="Sreenivasaprasad S."/>
        </authorList>
    </citation>
    <scope>NUCLEOTIDE SEQUENCE</scope>
    <source>
        <strain evidence="2">Conio</strain>
    </source>
</reference>
<gene>
    <name evidence="2" type="ORF">PMIN01_02267</name>
</gene>
<keyword evidence="3" id="KW-1185">Reference proteome</keyword>
<dbReference type="AlphaFoldDB" id="A0A9P6GQZ6"/>
<evidence type="ECO:0000313" key="3">
    <source>
        <dbReference type="Proteomes" id="UP000756921"/>
    </source>
</evidence>
<feature type="compositionally biased region" description="Polar residues" evidence="1">
    <location>
        <begin position="86"/>
        <end position="97"/>
    </location>
</feature>
<evidence type="ECO:0000256" key="1">
    <source>
        <dbReference type="SAM" id="MobiDB-lite"/>
    </source>
</evidence>
<feature type="region of interest" description="Disordered" evidence="1">
    <location>
        <begin position="21"/>
        <end position="56"/>
    </location>
</feature>
<organism evidence="2 3">
    <name type="scientific">Paraphaeosphaeria minitans</name>
    <dbReference type="NCBI Taxonomy" id="565426"/>
    <lineage>
        <taxon>Eukaryota</taxon>
        <taxon>Fungi</taxon>
        <taxon>Dikarya</taxon>
        <taxon>Ascomycota</taxon>
        <taxon>Pezizomycotina</taxon>
        <taxon>Dothideomycetes</taxon>
        <taxon>Pleosporomycetidae</taxon>
        <taxon>Pleosporales</taxon>
        <taxon>Massarineae</taxon>
        <taxon>Didymosphaeriaceae</taxon>
        <taxon>Paraphaeosphaeria</taxon>
    </lineage>
</organism>
<evidence type="ECO:0000313" key="2">
    <source>
        <dbReference type="EMBL" id="KAF9739633.1"/>
    </source>
</evidence>
<protein>
    <submittedName>
        <fullName evidence="2">Uncharacterized protein</fullName>
    </submittedName>
</protein>
<comment type="caution">
    <text evidence="2">The sequence shown here is derived from an EMBL/GenBank/DDBJ whole genome shotgun (WGS) entry which is preliminary data.</text>
</comment>
<name>A0A9P6GQZ6_9PLEO</name>
<feature type="region of interest" description="Disordered" evidence="1">
    <location>
        <begin position="68"/>
        <end position="98"/>
    </location>
</feature>
<dbReference type="EMBL" id="WJXW01000002">
    <property type="protein sequence ID" value="KAF9739633.1"/>
    <property type="molecule type" value="Genomic_DNA"/>
</dbReference>
<dbReference type="Proteomes" id="UP000756921">
    <property type="component" value="Unassembled WGS sequence"/>
</dbReference>
<sequence length="387" mass="41468">MRISSTLSFLDYFVHLVSTPTTPPSTNIYPSDPLPAATPRSTTSPRQRPRRRLNRNYEPRSPWRYDLAPTWAPMPQRSSRPRTRFVGTTTPQRSSRGAGSLELVELGEGWCGKPCRSAARLEVIWTTSVAGRCDFALGQGSWGPSAKRVPLTELVFLMDLLLGESSIAMGHSLARRVPRQKSWLACKRCGPTLLGEVGTSSENGSVPTADRQIASLAVRITCRFACVPSRLAARAVRSVLGLRGTTASDINGGLILSFLPQINPHPRRENLEASQTLPAKTSPTSGLVVCNLTPRRDSQPAARGDRLDCDIIGAPMAFVKIQASAGASSLVDAAGGSMIGEESRRRGELISAAGSLPASALPEAPLNIALVWAIGQPCTDSRSGFSC</sequence>
<proteinExistence type="predicted"/>